<dbReference type="AlphaFoldDB" id="A0A5J5GR71"/>
<name>A0A5J5GR71_9RHOB</name>
<evidence type="ECO:0000313" key="2">
    <source>
        <dbReference type="EMBL" id="KAA9010004.1"/>
    </source>
</evidence>
<feature type="transmembrane region" description="Helical" evidence="1">
    <location>
        <begin position="45"/>
        <end position="62"/>
    </location>
</feature>
<proteinExistence type="predicted"/>
<keyword evidence="1" id="KW-1133">Transmembrane helix</keyword>
<organism evidence="2 3">
    <name type="scientific">Histidinibacterium aquaticum</name>
    <dbReference type="NCBI Taxonomy" id="2613962"/>
    <lineage>
        <taxon>Bacteria</taxon>
        <taxon>Pseudomonadati</taxon>
        <taxon>Pseudomonadota</taxon>
        <taxon>Alphaproteobacteria</taxon>
        <taxon>Rhodobacterales</taxon>
        <taxon>Paracoccaceae</taxon>
        <taxon>Histidinibacterium</taxon>
    </lineage>
</organism>
<comment type="caution">
    <text evidence="2">The sequence shown here is derived from an EMBL/GenBank/DDBJ whole genome shotgun (WGS) entry which is preliminary data.</text>
</comment>
<keyword evidence="3" id="KW-1185">Reference proteome</keyword>
<protein>
    <recommendedName>
        <fullName evidence="4">SHOCT domain-containing protein</fullName>
    </recommendedName>
</protein>
<evidence type="ECO:0008006" key="4">
    <source>
        <dbReference type="Google" id="ProtNLM"/>
    </source>
</evidence>
<gene>
    <name evidence="2" type="ORF">F3S47_01725</name>
</gene>
<dbReference type="EMBL" id="VYQE01000001">
    <property type="protein sequence ID" value="KAA9010004.1"/>
    <property type="molecule type" value="Genomic_DNA"/>
</dbReference>
<sequence>MEVPVIRGILVATLFATPALADPDVYAHMDGWSYGHGVGMMFGPVLWLIVLGLVVAGVIWFARQNDGTTPRGGKGSARNELDMRFAKGEIDADDYAARKKLLEY</sequence>
<evidence type="ECO:0000256" key="1">
    <source>
        <dbReference type="SAM" id="Phobius"/>
    </source>
</evidence>
<reference evidence="2 3" key="1">
    <citation type="submission" date="2019-09" db="EMBL/GenBank/DDBJ databases">
        <authorList>
            <person name="Park J.-S."/>
            <person name="Choi H.-J."/>
        </authorList>
    </citation>
    <scope>NUCLEOTIDE SEQUENCE [LARGE SCALE GENOMIC DNA]</scope>
    <source>
        <strain evidence="2 3">176SS1-4</strain>
    </source>
</reference>
<keyword evidence="1" id="KW-0472">Membrane</keyword>
<evidence type="ECO:0000313" key="3">
    <source>
        <dbReference type="Proteomes" id="UP000326554"/>
    </source>
</evidence>
<dbReference type="Proteomes" id="UP000326554">
    <property type="component" value="Unassembled WGS sequence"/>
</dbReference>
<accession>A0A5J5GR71</accession>
<keyword evidence="1" id="KW-0812">Transmembrane</keyword>